<sequence length="43" mass="4465">MGRAGLSRRGGGASAAVFRFLGRGPVHCAAQSGEHDQRPTRGE</sequence>
<evidence type="ECO:0000313" key="2">
    <source>
        <dbReference type="Proteomes" id="UP000003704"/>
    </source>
</evidence>
<proteinExistence type="predicted"/>
<gene>
    <name evidence="1" type="ORF">WQQ_32860</name>
</gene>
<organism evidence="1 2">
    <name type="scientific">Hydrocarboniphaga effusa AP103</name>
    <dbReference type="NCBI Taxonomy" id="1172194"/>
    <lineage>
        <taxon>Bacteria</taxon>
        <taxon>Pseudomonadati</taxon>
        <taxon>Pseudomonadota</taxon>
        <taxon>Gammaproteobacteria</taxon>
        <taxon>Nevskiales</taxon>
        <taxon>Nevskiaceae</taxon>
        <taxon>Hydrocarboniphaga</taxon>
    </lineage>
</organism>
<accession>I7ZCT7</accession>
<keyword evidence="2" id="KW-1185">Reference proteome</keyword>
<dbReference type="EMBL" id="AKGD01000002">
    <property type="protein sequence ID" value="EIT69704.1"/>
    <property type="molecule type" value="Genomic_DNA"/>
</dbReference>
<dbReference type="Proteomes" id="UP000003704">
    <property type="component" value="Unassembled WGS sequence"/>
</dbReference>
<protein>
    <submittedName>
        <fullName evidence="1">Uncharacterized protein</fullName>
    </submittedName>
</protein>
<evidence type="ECO:0000313" key="1">
    <source>
        <dbReference type="EMBL" id="EIT69704.1"/>
    </source>
</evidence>
<reference evidence="1 2" key="1">
    <citation type="journal article" date="2012" name="J. Bacteriol.">
        <title>Genome Sequence of n-Alkane-Degrading Hydrocarboniphaga effusa Strain AP103T (ATCC BAA-332T).</title>
        <authorList>
            <person name="Chang H.K."/>
            <person name="Zylstra G.J."/>
            <person name="Chae J.C."/>
        </authorList>
    </citation>
    <scope>NUCLEOTIDE SEQUENCE [LARGE SCALE GENOMIC DNA]</scope>
    <source>
        <strain evidence="1 2">AP103</strain>
    </source>
</reference>
<comment type="caution">
    <text evidence="1">The sequence shown here is derived from an EMBL/GenBank/DDBJ whole genome shotgun (WGS) entry which is preliminary data.</text>
</comment>
<name>I7ZCT7_9GAMM</name>
<dbReference type="AlphaFoldDB" id="I7ZCT7"/>